<name>A0A9E2W5E7_9BACT</name>
<organism evidence="4 5">
    <name type="scientific">Pinibacter aurantiacus</name>
    <dbReference type="NCBI Taxonomy" id="2851599"/>
    <lineage>
        <taxon>Bacteria</taxon>
        <taxon>Pseudomonadati</taxon>
        <taxon>Bacteroidota</taxon>
        <taxon>Chitinophagia</taxon>
        <taxon>Chitinophagales</taxon>
        <taxon>Chitinophagaceae</taxon>
        <taxon>Pinibacter</taxon>
    </lineage>
</organism>
<dbReference type="AlphaFoldDB" id="A0A9E2W5E7"/>
<keyword evidence="5" id="KW-1185">Reference proteome</keyword>
<sequence length="729" mass="83289">MHYKTLIILLTLGAILSIFYRCTPANARDENTEPLTQLVRRTVPSLEKKVHFIVDTASVFNANEACNLRTENGELFITANSTIAAASGFNLYLKYYCHNSISHTGNNLQVPEKLPAIEDSFSIKSNYLFRYALNYCTINYTMSFWDWPRWEKELDWMAMNGVNVILAPLGNELVWYNTLQKMGFSDSLALSYAPGPAFTAWWLMGNLEGWQGPLSKSFVEKQSKLQQKILSRCKELGITPVVQGFYGMVPTFLKSRFPAAHIIDQGNWEGGFSRSAFLDPSDTLFKRMAGIYYNEMLSLYGSDLKFFGGDPFHEGGKTGGLDLGRSGKAIYDAVASHYPGSIWVLQAWQGNPHENLLDGFGKGHTLVLDLFGESDNNWEKRNGYSGHPWLWCMINNFGEKTGMTGKLHKAVVEPLRAAESEAGKSMKGIGIIPEGIENNNVLYDLLLEMAWHQQPVVLTKWIKQYSAYRYGEANDDLEKAWILLLRSVYSSPPDYNILGPTESVMLAKPSLDVKSVSTWGTTKLFYDTTLVKQAALHMIAVAPQMWHVETFSHDCVDLCRQVLSDRSTTIYNALMDSYHKKRKTDFKKYRNAFLQLILQQDSLCSMNKDFTLARWLDQARTLGSDANEKKMFEKNAKVQISYWGPINPKSSLIDYASKQWSGMLRTYYYDRWKLFLDSLDKRVDKNRFPLQEPAIDYFIMEKKWTEMDIPYSTQSLVADRDAFLKRIIH</sequence>
<dbReference type="PANTHER" id="PTHR12872:SF1">
    <property type="entry name" value="ALPHA-N-ACETYLGLUCOSAMINIDASE"/>
    <property type="match status" value="1"/>
</dbReference>
<evidence type="ECO:0000259" key="1">
    <source>
        <dbReference type="Pfam" id="PF05089"/>
    </source>
</evidence>
<evidence type="ECO:0000313" key="4">
    <source>
        <dbReference type="EMBL" id="MBV4358819.1"/>
    </source>
</evidence>
<reference evidence="4" key="1">
    <citation type="submission" date="2021-06" db="EMBL/GenBank/DDBJ databases">
        <authorList>
            <person name="Huq M.A."/>
        </authorList>
    </citation>
    <scope>NUCLEOTIDE SEQUENCE</scope>
    <source>
        <strain evidence="4">MAH-26</strain>
    </source>
</reference>
<dbReference type="Proteomes" id="UP000812270">
    <property type="component" value="Unassembled WGS sequence"/>
</dbReference>
<proteinExistence type="predicted"/>
<dbReference type="PANTHER" id="PTHR12872">
    <property type="entry name" value="ALPHA-N-ACETYLGLUCOSAMINIDASE"/>
    <property type="match status" value="1"/>
</dbReference>
<evidence type="ECO:0000313" key="5">
    <source>
        <dbReference type="Proteomes" id="UP000812270"/>
    </source>
</evidence>
<evidence type="ECO:0000259" key="2">
    <source>
        <dbReference type="Pfam" id="PF12971"/>
    </source>
</evidence>
<feature type="domain" description="Alpha-N-acetylglucosaminidase N-terminal" evidence="2">
    <location>
        <begin position="34"/>
        <end position="116"/>
    </location>
</feature>
<comment type="caution">
    <text evidence="4">The sequence shown here is derived from an EMBL/GenBank/DDBJ whole genome shotgun (WGS) entry which is preliminary data.</text>
</comment>
<dbReference type="InterPro" id="IPR024240">
    <property type="entry name" value="NAGLU_N"/>
</dbReference>
<dbReference type="Pfam" id="PF12972">
    <property type="entry name" value="NAGLU_C"/>
    <property type="match status" value="1"/>
</dbReference>
<dbReference type="Pfam" id="PF05089">
    <property type="entry name" value="NAGLU"/>
    <property type="match status" value="1"/>
</dbReference>
<feature type="domain" description="Alpha-N-acetylglucosaminidase C-terminal" evidence="3">
    <location>
        <begin position="461"/>
        <end position="715"/>
    </location>
</feature>
<dbReference type="EMBL" id="JAHSPG010000013">
    <property type="protein sequence ID" value="MBV4358819.1"/>
    <property type="molecule type" value="Genomic_DNA"/>
</dbReference>
<gene>
    <name evidence="4" type="ORF">KTO63_16760</name>
</gene>
<accession>A0A9E2W5E7</accession>
<feature type="domain" description="Alpha-N-acetylglucosaminidase tim-barrel" evidence="1">
    <location>
        <begin position="130"/>
        <end position="452"/>
    </location>
</feature>
<dbReference type="Pfam" id="PF12971">
    <property type="entry name" value="NAGLU_N"/>
    <property type="match status" value="1"/>
</dbReference>
<dbReference type="RefSeq" id="WP_217792537.1">
    <property type="nucleotide sequence ID" value="NZ_JAHSPG010000013.1"/>
</dbReference>
<evidence type="ECO:0000259" key="3">
    <source>
        <dbReference type="Pfam" id="PF12972"/>
    </source>
</evidence>
<protein>
    <submittedName>
        <fullName evidence="4">Alpha-N-acetylglucosaminidase</fullName>
    </submittedName>
</protein>
<dbReference type="InterPro" id="IPR024733">
    <property type="entry name" value="NAGLU_tim-barrel"/>
</dbReference>
<dbReference type="InterPro" id="IPR007781">
    <property type="entry name" value="NAGLU"/>
</dbReference>
<dbReference type="InterPro" id="IPR024732">
    <property type="entry name" value="NAGLU_C"/>
</dbReference>